<dbReference type="RefSeq" id="XP_029238742.1">
    <property type="nucleotide sequence ID" value="XM_029381384.1"/>
</dbReference>
<proteinExistence type="predicted"/>
<name>A0A3R7NF19_TRYRA</name>
<sequence length="369" mass="41507">MTGEVYALHVAFSYGRVDVAEVLLAHPRCLLLKSEHCIDPVELLCQPLKPEWEAMLTASDVYLNHLLVERAEQLRRAEDWEGAEALYTEVLQRKPDSEHAHSGWAKMHYDQGYVADCIHLCDGMISGTTIVDWNEINLETIKALRETAVERYHEYYHVVRTEGVLKACGCVILDGVRVPIRRLPFSILVDNVFVFCDAVTLWNISRCTQMPLLCTVAEKLAVVLPKWCLQTLLMSEPGFQEMSEQLLSQLPSSVGSLLVANVRPLGVEVMAMADFNMFLVRAYAAGLSAKAVKTGSSGPSLFGFRRKQPKKGYQLSNESAEVAISKHYRIHRLRVEDPWCTKEVGEWEVDAISVETLEAQLLQAKTACR</sequence>
<evidence type="ECO:0000313" key="1">
    <source>
        <dbReference type="EMBL" id="RNF05535.1"/>
    </source>
</evidence>
<dbReference type="VEuPathDB" id="TriTrypDB:TRSC58_02946"/>
<evidence type="ECO:0000313" key="2">
    <source>
        <dbReference type="Proteomes" id="UP000283634"/>
    </source>
</evidence>
<gene>
    <name evidence="1" type="ORF">TraAM80_04457</name>
</gene>
<dbReference type="Proteomes" id="UP000283634">
    <property type="component" value="Unassembled WGS sequence"/>
</dbReference>
<dbReference type="GeneID" id="40328390"/>
<dbReference type="OrthoDB" id="239350at2759"/>
<comment type="caution">
    <text evidence="1">The sequence shown here is derived from an EMBL/GenBank/DDBJ whole genome shotgun (WGS) entry which is preliminary data.</text>
</comment>
<dbReference type="SUPFAM" id="SSF48452">
    <property type="entry name" value="TPR-like"/>
    <property type="match status" value="1"/>
</dbReference>
<dbReference type="EMBL" id="MKGL01000132">
    <property type="protein sequence ID" value="RNF05535.1"/>
    <property type="molecule type" value="Genomic_DNA"/>
</dbReference>
<reference evidence="1 2" key="1">
    <citation type="journal article" date="2018" name="BMC Genomics">
        <title>Genomic comparison of Trypanosoma conorhini and Trypanosoma rangeli to Trypanosoma cruzi strains of high and low virulence.</title>
        <authorList>
            <person name="Bradwell K.R."/>
            <person name="Koparde V.N."/>
            <person name="Matveyev A.V."/>
            <person name="Serrano M.G."/>
            <person name="Alves J.M."/>
            <person name="Parikh H."/>
            <person name="Huang B."/>
            <person name="Lee V."/>
            <person name="Espinosa-Alvarez O."/>
            <person name="Ortiz P.A."/>
            <person name="Costa-Martins A.G."/>
            <person name="Teixeira M.M."/>
            <person name="Buck G.A."/>
        </authorList>
    </citation>
    <scope>NUCLEOTIDE SEQUENCE [LARGE SCALE GENOMIC DNA]</scope>
    <source>
        <strain evidence="1 2">AM80</strain>
    </source>
</reference>
<protein>
    <submittedName>
        <fullName evidence="1">Uncharacterized protein</fullName>
    </submittedName>
</protein>
<dbReference type="AlphaFoldDB" id="A0A3R7NF19"/>
<dbReference type="Gene3D" id="1.25.40.10">
    <property type="entry name" value="Tetratricopeptide repeat domain"/>
    <property type="match status" value="1"/>
</dbReference>
<keyword evidence="2" id="KW-1185">Reference proteome</keyword>
<dbReference type="InterPro" id="IPR011990">
    <property type="entry name" value="TPR-like_helical_dom_sf"/>
</dbReference>
<accession>A0A3R7NF19</accession>
<organism evidence="1 2">
    <name type="scientific">Trypanosoma rangeli</name>
    <dbReference type="NCBI Taxonomy" id="5698"/>
    <lineage>
        <taxon>Eukaryota</taxon>
        <taxon>Discoba</taxon>
        <taxon>Euglenozoa</taxon>
        <taxon>Kinetoplastea</taxon>
        <taxon>Metakinetoplastina</taxon>
        <taxon>Trypanosomatida</taxon>
        <taxon>Trypanosomatidae</taxon>
        <taxon>Trypanosoma</taxon>
        <taxon>Herpetosoma</taxon>
    </lineage>
</organism>